<dbReference type="InterPro" id="IPR052983">
    <property type="entry name" value="MFS_Riboflavin_Transporter"/>
</dbReference>
<keyword evidence="3 6" id="KW-0812">Transmembrane</keyword>
<feature type="transmembrane region" description="Helical" evidence="6">
    <location>
        <begin position="371"/>
        <end position="391"/>
    </location>
</feature>
<keyword evidence="4 6" id="KW-1133">Transmembrane helix</keyword>
<keyword evidence="9" id="KW-1185">Reference proteome</keyword>
<dbReference type="GO" id="GO:0022857">
    <property type="term" value="F:transmembrane transporter activity"/>
    <property type="evidence" value="ECO:0007669"/>
    <property type="project" value="InterPro"/>
</dbReference>
<feature type="transmembrane region" description="Helical" evidence="6">
    <location>
        <begin position="281"/>
        <end position="300"/>
    </location>
</feature>
<proteinExistence type="predicted"/>
<dbReference type="Proteomes" id="UP000325243">
    <property type="component" value="Unassembled WGS sequence"/>
</dbReference>
<evidence type="ECO:0000256" key="6">
    <source>
        <dbReference type="SAM" id="Phobius"/>
    </source>
</evidence>
<feature type="transmembrane region" description="Helical" evidence="6">
    <location>
        <begin position="169"/>
        <end position="190"/>
    </location>
</feature>
<evidence type="ECO:0000256" key="3">
    <source>
        <dbReference type="ARBA" id="ARBA00022692"/>
    </source>
</evidence>
<feature type="transmembrane region" description="Helical" evidence="6">
    <location>
        <begin position="46"/>
        <end position="68"/>
    </location>
</feature>
<feature type="transmembrane region" description="Helical" evidence="6">
    <location>
        <begin position="218"/>
        <end position="240"/>
    </location>
</feature>
<dbReference type="GO" id="GO:0005886">
    <property type="term" value="C:plasma membrane"/>
    <property type="evidence" value="ECO:0007669"/>
    <property type="project" value="UniProtKB-SubCell"/>
</dbReference>
<dbReference type="PANTHER" id="PTHR43385">
    <property type="entry name" value="RIBOFLAVIN TRANSPORTER RIBJ"/>
    <property type="match status" value="1"/>
</dbReference>
<feature type="transmembrane region" description="Helical" evidence="6">
    <location>
        <begin position="306"/>
        <end position="325"/>
    </location>
</feature>
<evidence type="ECO:0000259" key="7">
    <source>
        <dbReference type="PROSITE" id="PS50850"/>
    </source>
</evidence>
<comment type="caution">
    <text evidence="8">The sequence shown here is derived from an EMBL/GenBank/DDBJ whole genome shotgun (WGS) entry which is preliminary data.</text>
</comment>
<reference evidence="8 9" key="1">
    <citation type="submission" date="2019-08" db="EMBL/GenBank/DDBJ databases">
        <authorList>
            <person name="Hu J."/>
        </authorList>
    </citation>
    <scope>NUCLEOTIDE SEQUENCE [LARGE SCALE GENOMIC DNA]</scope>
    <source>
        <strain evidence="8 9">NEAU-184</strain>
    </source>
</reference>
<feature type="transmembrane region" description="Helical" evidence="6">
    <location>
        <begin position="252"/>
        <end position="274"/>
    </location>
</feature>
<evidence type="ECO:0000313" key="8">
    <source>
        <dbReference type="EMBL" id="TYL54224.1"/>
    </source>
</evidence>
<dbReference type="InterPro" id="IPR036259">
    <property type="entry name" value="MFS_trans_sf"/>
</dbReference>
<dbReference type="InterPro" id="IPR020846">
    <property type="entry name" value="MFS_dom"/>
</dbReference>
<feature type="transmembrane region" description="Helical" evidence="6">
    <location>
        <begin position="12"/>
        <end position="40"/>
    </location>
</feature>
<keyword evidence="2" id="KW-0813">Transport</keyword>
<evidence type="ECO:0000313" key="9">
    <source>
        <dbReference type="Proteomes" id="UP000325243"/>
    </source>
</evidence>
<sequence>MTTVSTRRHRLGVRLGALSVGQVVSWGILYYALIVAAPAIADETGWTLPAITLAFSAGLIVSALSGILVGRWLDHRGPRLIMTAGALIGAVGLVVVSAAPNLLVFTVGWLVCGLAQSAVLYQAAFTVITRRHGDGRRRAMTILTLAGGLASTVFAPIVAGLLTRLDWRATFLVLAILLLVLTVPLHWFFLEHDWTPLPPPHPDEHVHHVASVVRTRRFWALELSMLSLAIALFSVTLAVIPLYMEKGLSYELAAWALGLLGAGQVIGRLVYVVLPHRSAPWVPLATTSGFAVVLLGLMALVPGPPWLLIAIGMAAGAVRGAQTLVQGSAVADRWGTRNYGSINGVFAAPITAITALGPALGPVVAAGVGSYAAMALIMAGFGAVALVSARFS</sequence>
<dbReference type="SUPFAM" id="SSF103473">
    <property type="entry name" value="MFS general substrate transporter"/>
    <property type="match status" value="1"/>
</dbReference>
<gene>
    <name evidence="8" type="ORF">FYC51_11680</name>
</gene>
<accession>A0A5S4V5R7</accession>
<dbReference type="PROSITE" id="PS50850">
    <property type="entry name" value="MFS"/>
    <property type="match status" value="1"/>
</dbReference>
<dbReference type="InterPro" id="IPR011701">
    <property type="entry name" value="MFS"/>
</dbReference>
<organism evidence="8 9">
    <name type="scientific">Agromyces mariniharenae</name>
    <dbReference type="NCBI Taxonomy" id="2604423"/>
    <lineage>
        <taxon>Bacteria</taxon>
        <taxon>Bacillati</taxon>
        <taxon>Actinomycetota</taxon>
        <taxon>Actinomycetes</taxon>
        <taxon>Micrococcales</taxon>
        <taxon>Microbacteriaceae</taxon>
        <taxon>Agromyces</taxon>
    </lineage>
</organism>
<protein>
    <submittedName>
        <fullName evidence="8">MFS transporter</fullName>
    </submittedName>
</protein>
<dbReference type="EMBL" id="VSSB01000001">
    <property type="protein sequence ID" value="TYL54224.1"/>
    <property type="molecule type" value="Genomic_DNA"/>
</dbReference>
<feature type="transmembrane region" description="Helical" evidence="6">
    <location>
        <begin position="345"/>
        <end position="365"/>
    </location>
</feature>
<feature type="domain" description="Major facilitator superfamily (MFS) profile" evidence="7">
    <location>
        <begin position="1"/>
        <end position="392"/>
    </location>
</feature>
<keyword evidence="5 6" id="KW-0472">Membrane</keyword>
<name>A0A5S4V5R7_9MICO</name>
<dbReference type="AlphaFoldDB" id="A0A5S4V5R7"/>
<dbReference type="Pfam" id="PF07690">
    <property type="entry name" value="MFS_1"/>
    <property type="match status" value="1"/>
</dbReference>
<evidence type="ECO:0000256" key="1">
    <source>
        <dbReference type="ARBA" id="ARBA00004651"/>
    </source>
</evidence>
<evidence type="ECO:0000256" key="4">
    <source>
        <dbReference type="ARBA" id="ARBA00022989"/>
    </source>
</evidence>
<evidence type="ECO:0000256" key="5">
    <source>
        <dbReference type="ARBA" id="ARBA00023136"/>
    </source>
</evidence>
<evidence type="ECO:0000256" key="2">
    <source>
        <dbReference type="ARBA" id="ARBA00022448"/>
    </source>
</evidence>
<feature type="transmembrane region" description="Helical" evidence="6">
    <location>
        <begin position="80"/>
        <end position="99"/>
    </location>
</feature>
<dbReference type="Gene3D" id="1.20.1250.20">
    <property type="entry name" value="MFS general substrate transporter like domains"/>
    <property type="match status" value="1"/>
</dbReference>
<dbReference type="RefSeq" id="WP_148733723.1">
    <property type="nucleotide sequence ID" value="NZ_VSSB01000001.1"/>
</dbReference>
<dbReference type="PANTHER" id="PTHR43385:SF1">
    <property type="entry name" value="RIBOFLAVIN TRANSPORTER RIBJ"/>
    <property type="match status" value="1"/>
</dbReference>
<feature type="transmembrane region" description="Helical" evidence="6">
    <location>
        <begin position="105"/>
        <end position="128"/>
    </location>
</feature>
<comment type="subcellular location">
    <subcellularLocation>
        <location evidence="1">Cell membrane</location>
        <topology evidence="1">Multi-pass membrane protein</topology>
    </subcellularLocation>
</comment>
<feature type="transmembrane region" description="Helical" evidence="6">
    <location>
        <begin position="140"/>
        <end position="163"/>
    </location>
</feature>